<evidence type="ECO:0000313" key="1">
    <source>
        <dbReference type="EMBL" id="KAK5845355.1"/>
    </source>
</evidence>
<proteinExistence type="predicted"/>
<protein>
    <submittedName>
        <fullName evidence="1">Uncharacterized protein</fullName>
    </submittedName>
</protein>
<keyword evidence="2" id="KW-1185">Reference proteome</keyword>
<dbReference type="EMBL" id="JARKNE010000001">
    <property type="protein sequence ID" value="KAK5845355.1"/>
    <property type="molecule type" value="Genomic_DNA"/>
</dbReference>
<accession>A0ABR0R189</accession>
<sequence>MKRVQFFINIYSSETNSWSFSKIKFTWDWGVNFELGLFFKGVIHWTVIFRNQYGLMLKTMRMLIVSDVGLGISGSLEAVRSLQLLKYSIFEMVEDHSDWYLKYSLDLKPQINTVSSSPKGYQLFCAIQSKEGGDSLFMVFKDGTALTYNFKDCRIKGVDCPTIMPNNLDVCDWFPGLQFFETLCRIF</sequence>
<reference evidence="1 2" key="1">
    <citation type="submission" date="2023-03" db="EMBL/GenBank/DDBJ databases">
        <title>WGS of Gossypium arboreum.</title>
        <authorList>
            <person name="Yu D."/>
        </authorList>
    </citation>
    <scope>NUCLEOTIDE SEQUENCE [LARGE SCALE GENOMIC DNA]</scope>
    <source>
        <tissue evidence="1">Leaf</tissue>
    </source>
</reference>
<gene>
    <name evidence="1" type="ORF">PVK06_001527</name>
</gene>
<evidence type="ECO:0000313" key="2">
    <source>
        <dbReference type="Proteomes" id="UP001358586"/>
    </source>
</evidence>
<organism evidence="1 2">
    <name type="scientific">Gossypium arboreum</name>
    <name type="common">Tree cotton</name>
    <name type="synonym">Gossypium nanking</name>
    <dbReference type="NCBI Taxonomy" id="29729"/>
    <lineage>
        <taxon>Eukaryota</taxon>
        <taxon>Viridiplantae</taxon>
        <taxon>Streptophyta</taxon>
        <taxon>Embryophyta</taxon>
        <taxon>Tracheophyta</taxon>
        <taxon>Spermatophyta</taxon>
        <taxon>Magnoliopsida</taxon>
        <taxon>eudicotyledons</taxon>
        <taxon>Gunneridae</taxon>
        <taxon>Pentapetalae</taxon>
        <taxon>rosids</taxon>
        <taxon>malvids</taxon>
        <taxon>Malvales</taxon>
        <taxon>Malvaceae</taxon>
        <taxon>Malvoideae</taxon>
        <taxon>Gossypium</taxon>
    </lineage>
</organism>
<name>A0ABR0R189_GOSAR</name>
<dbReference type="Proteomes" id="UP001358586">
    <property type="component" value="Chromosome 1"/>
</dbReference>
<comment type="caution">
    <text evidence="1">The sequence shown here is derived from an EMBL/GenBank/DDBJ whole genome shotgun (WGS) entry which is preliminary data.</text>
</comment>